<evidence type="ECO:0000313" key="1">
    <source>
        <dbReference type="EMBL" id="KGM48678.1"/>
    </source>
</evidence>
<sequence>MNQHVQLQVARRLWGRIESAYGIESKPAIDVKRYWITYSATRQASPMSYNVLMPSSHRVAEGYPMLWVEIDDFTFRFASVHEVQHMIDVFRPLMLPRRHVWPDGSVSEFRNQNSHWLSRLPAEVKARKFRLKTIEYLEEILPEVKPLMPVDQAV</sequence>
<name>A0A0A0EF03_9RHOB</name>
<evidence type="ECO:0000313" key="2">
    <source>
        <dbReference type="Proteomes" id="UP000030004"/>
    </source>
</evidence>
<proteinExistence type="predicted"/>
<keyword evidence="2" id="KW-1185">Reference proteome</keyword>
<dbReference type="STRING" id="1461694.ATO9_08105"/>
<comment type="caution">
    <text evidence="1">The sequence shown here is derived from an EMBL/GenBank/DDBJ whole genome shotgun (WGS) entry which is preliminary data.</text>
</comment>
<protein>
    <submittedName>
        <fullName evidence="1">Uncharacterized protein</fullName>
    </submittedName>
</protein>
<gene>
    <name evidence="1" type="ORF">ATO9_08105</name>
</gene>
<dbReference type="EMBL" id="AQQX01000003">
    <property type="protein sequence ID" value="KGM48678.1"/>
    <property type="molecule type" value="Genomic_DNA"/>
</dbReference>
<organism evidence="1 2">
    <name type="scientific">Pseudooceanicola atlanticus</name>
    <dbReference type="NCBI Taxonomy" id="1461694"/>
    <lineage>
        <taxon>Bacteria</taxon>
        <taxon>Pseudomonadati</taxon>
        <taxon>Pseudomonadota</taxon>
        <taxon>Alphaproteobacteria</taxon>
        <taxon>Rhodobacterales</taxon>
        <taxon>Paracoccaceae</taxon>
        <taxon>Pseudooceanicola</taxon>
    </lineage>
</organism>
<accession>A0A0A0EF03</accession>
<dbReference type="AlphaFoldDB" id="A0A0A0EF03"/>
<dbReference type="Proteomes" id="UP000030004">
    <property type="component" value="Unassembled WGS sequence"/>
</dbReference>
<reference evidence="1 2" key="1">
    <citation type="journal article" date="2015" name="Antonie Van Leeuwenhoek">
        <title>Pseudooceanicola atlanticus gen. nov. sp. nov., isolated from surface seawater of the Atlantic Ocean and reclassification of Oceanicola batsensis, Oceanicola marinus, Oceanicola nitratireducens, Oceanicola nanhaiensis, Oceanicola antarcticus and Oceanicola flagellatus, as Pseudooceanicola batsensis comb. nov., Pseudooceanicola marinus comb. nov., Pseudooceanicola nitratireducens comb. nov., Pseudooceanicola nanhaiensis comb. nov., Pseudooceanicola antarcticus comb. nov., and Pseudooceanicola flagellatus comb. nov.</title>
        <authorList>
            <person name="Lai Q."/>
            <person name="Li G."/>
            <person name="Liu X."/>
            <person name="Du Y."/>
            <person name="Sun F."/>
            <person name="Shao Z."/>
        </authorList>
    </citation>
    <scope>NUCLEOTIDE SEQUENCE [LARGE SCALE GENOMIC DNA]</scope>
    <source>
        <strain evidence="1 2">22II-s11g</strain>
    </source>
</reference>